<dbReference type="InterPro" id="IPR015422">
    <property type="entry name" value="PyrdxlP-dep_Trfase_small"/>
</dbReference>
<evidence type="ECO:0000259" key="1">
    <source>
        <dbReference type="Pfam" id="PF00155"/>
    </source>
</evidence>
<protein>
    <recommendedName>
        <fullName evidence="1">Aminotransferase class I/classII large domain-containing protein</fullName>
    </recommendedName>
</protein>
<dbReference type="Proteomes" id="UP001154282">
    <property type="component" value="Unassembled WGS sequence"/>
</dbReference>
<name>A0AAV0ME88_9ROSI</name>
<evidence type="ECO:0000313" key="2">
    <source>
        <dbReference type="EMBL" id="CAI0444730.1"/>
    </source>
</evidence>
<proteinExistence type="predicted"/>
<gene>
    <name evidence="2" type="ORF">LITE_LOCUS28221</name>
</gene>
<dbReference type="GO" id="GO:0030170">
    <property type="term" value="F:pyridoxal phosphate binding"/>
    <property type="evidence" value="ECO:0007669"/>
    <property type="project" value="InterPro"/>
</dbReference>
<dbReference type="Pfam" id="PF00155">
    <property type="entry name" value="Aminotran_1_2"/>
    <property type="match status" value="1"/>
</dbReference>
<evidence type="ECO:0000313" key="3">
    <source>
        <dbReference type="Proteomes" id="UP001154282"/>
    </source>
</evidence>
<dbReference type="EMBL" id="CAMGYJ010000007">
    <property type="protein sequence ID" value="CAI0444730.1"/>
    <property type="molecule type" value="Genomic_DNA"/>
</dbReference>
<keyword evidence="3" id="KW-1185">Reference proteome</keyword>
<dbReference type="InterPro" id="IPR004839">
    <property type="entry name" value="Aminotransferase_I/II_large"/>
</dbReference>
<organism evidence="2 3">
    <name type="scientific">Linum tenue</name>
    <dbReference type="NCBI Taxonomy" id="586396"/>
    <lineage>
        <taxon>Eukaryota</taxon>
        <taxon>Viridiplantae</taxon>
        <taxon>Streptophyta</taxon>
        <taxon>Embryophyta</taxon>
        <taxon>Tracheophyta</taxon>
        <taxon>Spermatophyta</taxon>
        <taxon>Magnoliopsida</taxon>
        <taxon>eudicotyledons</taxon>
        <taxon>Gunneridae</taxon>
        <taxon>Pentapetalae</taxon>
        <taxon>rosids</taxon>
        <taxon>fabids</taxon>
        <taxon>Malpighiales</taxon>
        <taxon>Linaceae</taxon>
        <taxon>Linum</taxon>
    </lineage>
</organism>
<comment type="caution">
    <text evidence="2">The sequence shown here is derived from an EMBL/GenBank/DDBJ whole genome shotgun (WGS) entry which is preliminary data.</text>
</comment>
<sequence>MRVEDVELWAGLGPDPTHDRVHAVGQGVCGGVSRGEPGQASGGTGRSRAGWVGIRCLRSSNAGLFVLMDLRRLLKEKIVEEEMALWRVIINEVKLNVSSGSSFYCL</sequence>
<dbReference type="Gene3D" id="3.90.1150.10">
    <property type="entry name" value="Aspartate Aminotransferase, domain 1"/>
    <property type="match status" value="1"/>
</dbReference>
<reference evidence="2" key="1">
    <citation type="submission" date="2022-08" db="EMBL/GenBank/DDBJ databases">
        <authorList>
            <person name="Gutierrez-Valencia J."/>
        </authorList>
    </citation>
    <scope>NUCLEOTIDE SEQUENCE</scope>
</reference>
<dbReference type="AlphaFoldDB" id="A0AAV0ME88"/>
<feature type="domain" description="Aminotransferase class I/classII large" evidence="1">
    <location>
        <begin position="53"/>
        <end position="105"/>
    </location>
</feature>
<accession>A0AAV0ME88</accession>